<dbReference type="AlphaFoldDB" id="A0A2T7FXL2"/>
<dbReference type="GO" id="GO:0035438">
    <property type="term" value="F:cyclic-di-GMP binding"/>
    <property type="evidence" value="ECO:0007669"/>
    <property type="project" value="InterPro"/>
</dbReference>
<evidence type="ECO:0000313" key="2">
    <source>
        <dbReference type="EMBL" id="PVA06911.1"/>
    </source>
</evidence>
<proteinExistence type="predicted"/>
<dbReference type="Proteomes" id="UP000244817">
    <property type="component" value="Unassembled WGS sequence"/>
</dbReference>
<dbReference type="RefSeq" id="WP_108640438.1">
    <property type="nucleotide sequence ID" value="NZ_QCYG01000004.1"/>
</dbReference>
<dbReference type="OrthoDB" id="7870368at2"/>
<protein>
    <recommendedName>
        <fullName evidence="1">PilZ domain-containing protein</fullName>
    </recommendedName>
</protein>
<dbReference type="Pfam" id="PF07238">
    <property type="entry name" value="PilZ"/>
    <property type="match status" value="1"/>
</dbReference>
<gene>
    <name evidence="2" type="ORF">DC363_07105</name>
</gene>
<accession>A0A2T7FXL2</accession>
<dbReference type="EMBL" id="QCYG01000004">
    <property type="protein sequence ID" value="PVA06911.1"/>
    <property type="molecule type" value="Genomic_DNA"/>
</dbReference>
<feature type="domain" description="PilZ" evidence="1">
    <location>
        <begin position="4"/>
        <end position="86"/>
    </location>
</feature>
<evidence type="ECO:0000259" key="1">
    <source>
        <dbReference type="Pfam" id="PF07238"/>
    </source>
</evidence>
<evidence type="ECO:0000313" key="3">
    <source>
        <dbReference type="Proteomes" id="UP000244817"/>
    </source>
</evidence>
<name>A0A2T7FXL2_9RHOB</name>
<dbReference type="InterPro" id="IPR009875">
    <property type="entry name" value="PilZ_domain"/>
</dbReference>
<reference evidence="2 3" key="1">
    <citation type="submission" date="2018-04" db="EMBL/GenBank/DDBJ databases">
        <title>Pelagivirga bohaiensis gen. nov., sp. nov., a bacterium isolated from the Bohai Sea.</title>
        <authorList>
            <person name="Ji X."/>
        </authorList>
    </citation>
    <scope>NUCLEOTIDE SEQUENCE [LARGE SCALE GENOMIC DNA]</scope>
    <source>
        <strain evidence="2 3">BH-SD16</strain>
    </source>
</reference>
<comment type="caution">
    <text evidence="2">The sequence shown here is derived from an EMBL/GenBank/DDBJ whole genome shotgun (WGS) entry which is preliminary data.</text>
</comment>
<keyword evidence="3" id="KW-1185">Reference proteome</keyword>
<dbReference type="SUPFAM" id="SSF141371">
    <property type="entry name" value="PilZ domain-like"/>
    <property type="match status" value="1"/>
</dbReference>
<organism evidence="2 3">
    <name type="scientific">Thalassorhabdomicrobium marinisediminis</name>
    <dbReference type="NCBI Taxonomy" id="2170577"/>
    <lineage>
        <taxon>Bacteria</taxon>
        <taxon>Pseudomonadati</taxon>
        <taxon>Pseudomonadota</taxon>
        <taxon>Alphaproteobacteria</taxon>
        <taxon>Rhodobacterales</taxon>
        <taxon>Paracoccaceae</taxon>
        <taxon>Thalassorhabdomicrobium</taxon>
    </lineage>
</organism>
<sequence>MTKREERYPAKFPVVLRKGPEMFSATICNISRGGGCILGVPSLQKGDTIVLDYGAGQTRATAVWTMAQMTGLKFESRLSRNGLNAIRVLSTPV</sequence>